<protein>
    <recommendedName>
        <fullName evidence="3">Glutaconate CoA-transferase subunit B</fullName>
    </recommendedName>
</protein>
<organism evidence="1 2">
    <name type="scientific">Tectimicrobiota bacterium</name>
    <dbReference type="NCBI Taxonomy" id="2528274"/>
    <lineage>
        <taxon>Bacteria</taxon>
        <taxon>Pseudomonadati</taxon>
        <taxon>Nitrospinota/Tectimicrobiota group</taxon>
        <taxon>Candidatus Tectimicrobiota</taxon>
    </lineage>
</organism>
<sequence>MSKESATPGYSSAELMAVVLAREMRDGELGGLGAASQIPMAAVKLAKLTHAPNLSWICGGSGAIDSKLPRLLQSAADYRNLFGAEYRTSMEDVVDLEMRGRVHFAFLGGMQVDQFGNLNMVCIGDYHKPAVRGPGTVGLIFTAAFGRIYIYLHHHSPQILVEKVDFISGPGFYDGSKMRDEFVNKNARGPCMVLTPLSIFDFEETSRKMRLCSVHPGRTVEQVLAQTGFRPLLRDPVTETQPPTEEELGLLRTQVDPEGVLRRLIP</sequence>
<gene>
    <name evidence="1" type="ORF">HYY65_02730</name>
</gene>
<dbReference type="SUPFAM" id="SSF100950">
    <property type="entry name" value="NagB/RpiA/CoA transferase-like"/>
    <property type="match status" value="1"/>
</dbReference>
<dbReference type="PANTHER" id="PTHR43293">
    <property type="entry name" value="ACETATE COA-TRANSFERASE YDIF"/>
    <property type="match status" value="1"/>
</dbReference>
<comment type="caution">
    <text evidence="1">The sequence shown here is derived from an EMBL/GenBank/DDBJ whole genome shotgun (WGS) entry which is preliminary data.</text>
</comment>
<dbReference type="AlphaFoldDB" id="A0A932LZD6"/>
<reference evidence="1" key="1">
    <citation type="submission" date="2020-07" db="EMBL/GenBank/DDBJ databases">
        <title>Huge and variable diversity of episymbiotic CPR bacteria and DPANN archaea in groundwater ecosystems.</title>
        <authorList>
            <person name="He C.Y."/>
            <person name="Keren R."/>
            <person name="Whittaker M."/>
            <person name="Farag I.F."/>
            <person name="Doudna J."/>
            <person name="Cate J.H.D."/>
            <person name="Banfield J.F."/>
        </authorList>
    </citation>
    <scope>NUCLEOTIDE SEQUENCE</scope>
    <source>
        <strain evidence="1">NC_groundwater_717_Ag_S-0.2um_59_8</strain>
    </source>
</reference>
<dbReference type="PANTHER" id="PTHR43293:SF3">
    <property type="entry name" value="CHOLESTEROL RING-CLEAVING HYDROLASE IPDB SUBUNIT"/>
    <property type="match status" value="1"/>
</dbReference>
<evidence type="ECO:0000313" key="1">
    <source>
        <dbReference type="EMBL" id="MBI3013987.1"/>
    </source>
</evidence>
<dbReference type="GO" id="GO:0008410">
    <property type="term" value="F:CoA-transferase activity"/>
    <property type="evidence" value="ECO:0007669"/>
    <property type="project" value="InterPro"/>
</dbReference>
<dbReference type="Proteomes" id="UP000741360">
    <property type="component" value="Unassembled WGS sequence"/>
</dbReference>
<dbReference type="SMART" id="SM00882">
    <property type="entry name" value="CoA_trans"/>
    <property type="match status" value="1"/>
</dbReference>
<dbReference type="InterPro" id="IPR037171">
    <property type="entry name" value="NagB/RpiA_transferase-like"/>
</dbReference>
<evidence type="ECO:0008006" key="3">
    <source>
        <dbReference type="Google" id="ProtNLM"/>
    </source>
</evidence>
<dbReference type="Gene3D" id="3.40.1080.10">
    <property type="entry name" value="Glutaconate Coenzyme A-transferase"/>
    <property type="match status" value="1"/>
</dbReference>
<dbReference type="Pfam" id="PF01144">
    <property type="entry name" value="CoA_trans"/>
    <property type="match status" value="1"/>
</dbReference>
<dbReference type="InterPro" id="IPR004165">
    <property type="entry name" value="CoA_trans_fam_I"/>
</dbReference>
<proteinExistence type="predicted"/>
<accession>A0A932LZD6</accession>
<evidence type="ECO:0000313" key="2">
    <source>
        <dbReference type="Proteomes" id="UP000741360"/>
    </source>
</evidence>
<name>A0A932LZD6_UNCTE</name>
<dbReference type="EMBL" id="JACPSX010000045">
    <property type="protein sequence ID" value="MBI3013987.1"/>
    <property type="molecule type" value="Genomic_DNA"/>
</dbReference>